<dbReference type="PANTHER" id="PTHR30055:SF175">
    <property type="entry name" value="HTH-TYPE TRANSCRIPTIONAL REPRESSOR KSTR2"/>
    <property type="match status" value="1"/>
</dbReference>
<evidence type="ECO:0000256" key="5">
    <source>
        <dbReference type="PROSITE-ProRule" id="PRU00335"/>
    </source>
</evidence>
<dbReference type="GO" id="GO:0003700">
    <property type="term" value="F:DNA-binding transcription factor activity"/>
    <property type="evidence" value="ECO:0007669"/>
    <property type="project" value="TreeGrafter"/>
</dbReference>
<dbReference type="Pfam" id="PF17932">
    <property type="entry name" value="TetR_C_24"/>
    <property type="match status" value="1"/>
</dbReference>
<dbReference type="Pfam" id="PF00440">
    <property type="entry name" value="TetR_N"/>
    <property type="match status" value="1"/>
</dbReference>
<dbReference type="Gene3D" id="1.10.10.60">
    <property type="entry name" value="Homeodomain-like"/>
    <property type="match status" value="1"/>
</dbReference>
<keyword evidence="3 5" id="KW-0238">DNA-binding</keyword>
<feature type="DNA-binding region" description="H-T-H motif" evidence="5">
    <location>
        <begin position="65"/>
        <end position="84"/>
    </location>
</feature>
<keyword evidence="1" id="KW-0678">Repressor</keyword>
<evidence type="ECO:0000259" key="6">
    <source>
        <dbReference type="PROSITE" id="PS50977"/>
    </source>
</evidence>
<dbReference type="Gene3D" id="1.10.357.10">
    <property type="entry name" value="Tetracycline Repressor, domain 2"/>
    <property type="match status" value="1"/>
</dbReference>
<protein>
    <submittedName>
        <fullName evidence="7">TetR/AcrR family transcriptional regulator</fullName>
    </submittedName>
</protein>
<keyword evidence="2" id="KW-0805">Transcription regulation</keyword>
<reference evidence="7 8" key="1">
    <citation type="submission" date="2018-03" db="EMBL/GenBank/DDBJ databases">
        <authorList>
            <person name="Keele B.F."/>
        </authorList>
    </citation>
    <scope>NUCLEOTIDE SEQUENCE [LARGE SCALE GENOMIC DNA]</scope>
    <source>
        <strain evidence="7 8">IB-3</strain>
    </source>
</reference>
<dbReference type="InterPro" id="IPR009057">
    <property type="entry name" value="Homeodomain-like_sf"/>
</dbReference>
<evidence type="ECO:0000256" key="4">
    <source>
        <dbReference type="ARBA" id="ARBA00023163"/>
    </source>
</evidence>
<dbReference type="GO" id="GO:0000976">
    <property type="term" value="F:transcription cis-regulatory region binding"/>
    <property type="evidence" value="ECO:0007669"/>
    <property type="project" value="TreeGrafter"/>
</dbReference>
<evidence type="ECO:0000256" key="2">
    <source>
        <dbReference type="ARBA" id="ARBA00023015"/>
    </source>
</evidence>
<proteinExistence type="predicted"/>
<evidence type="ECO:0000313" key="8">
    <source>
        <dbReference type="Proteomes" id="UP000244867"/>
    </source>
</evidence>
<gene>
    <name evidence="7" type="ORF">C7S10_03535</name>
</gene>
<name>A0A2R7Z2E7_9ACTN</name>
<keyword evidence="8" id="KW-1185">Reference proteome</keyword>
<evidence type="ECO:0000256" key="1">
    <source>
        <dbReference type="ARBA" id="ARBA00022491"/>
    </source>
</evidence>
<accession>A0A2R7Z2E7</accession>
<dbReference type="InterPro" id="IPR050109">
    <property type="entry name" value="HTH-type_TetR-like_transc_reg"/>
</dbReference>
<dbReference type="OrthoDB" id="3784817at2"/>
<dbReference type="PANTHER" id="PTHR30055">
    <property type="entry name" value="HTH-TYPE TRANSCRIPTIONAL REGULATOR RUTR"/>
    <property type="match status" value="1"/>
</dbReference>
<organism evidence="7 8">
    <name type="scientific">Nocardioides currus</name>
    <dbReference type="NCBI Taxonomy" id="2133958"/>
    <lineage>
        <taxon>Bacteria</taxon>
        <taxon>Bacillati</taxon>
        <taxon>Actinomycetota</taxon>
        <taxon>Actinomycetes</taxon>
        <taxon>Propionibacteriales</taxon>
        <taxon>Nocardioidaceae</taxon>
        <taxon>Nocardioides</taxon>
    </lineage>
</organism>
<dbReference type="Proteomes" id="UP000244867">
    <property type="component" value="Unassembled WGS sequence"/>
</dbReference>
<feature type="domain" description="HTH tetR-type" evidence="6">
    <location>
        <begin position="42"/>
        <end position="102"/>
    </location>
</feature>
<dbReference type="EMBL" id="PYXZ01000001">
    <property type="protein sequence ID" value="PUA82797.1"/>
    <property type="molecule type" value="Genomic_DNA"/>
</dbReference>
<dbReference type="SUPFAM" id="SSF48498">
    <property type="entry name" value="Tetracyclin repressor-like, C-terminal domain"/>
    <property type="match status" value="1"/>
</dbReference>
<evidence type="ECO:0000313" key="7">
    <source>
        <dbReference type="EMBL" id="PUA82797.1"/>
    </source>
</evidence>
<dbReference type="PRINTS" id="PR00455">
    <property type="entry name" value="HTHTETR"/>
</dbReference>
<evidence type="ECO:0000256" key="3">
    <source>
        <dbReference type="ARBA" id="ARBA00023125"/>
    </source>
</evidence>
<keyword evidence="4" id="KW-0804">Transcription</keyword>
<dbReference type="InterPro" id="IPR041490">
    <property type="entry name" value="KstR2_TetR_C"/>
</dbReference>
<dbReference type="InterPro" id="IPR001647">
    <property type="entry name" value="HTH_TetR"/>
</dbReference>
<comment type="caution">
    <text evidence="7">The sequence shown here is derived from an EMBL/GenBank/DDBJ whole genome shotgun (WGS) entry which is preliminary data.</text>
</comment>
<dbReference type="AlphaFoldDB" id="A0A2R7Z2E7"/>
<sequence>MANRLDGRRLWSGIWRRSHPYSRATGRAGGGPMTAVEVTPADLRRQEIISKAAALFDEVGYGSTSMDSIARAMEMAKPTLYHYFRSKDEILSSIHEEFIDLLIAQHEAHQAAGLRPGEAIQEHVADILSLMDTHHGHVRVFFEHYRELPVSRRAEIDHKRSAYFEFVGRMVRDGIASGEFRDLNPTITTMAIFGMANWTYQWYDPSGSLDSRTIAESFWDLLQRGMLSGEDAR</sequence>
<dbReference type="PROSITE" id="PS50977">
    <property type="entry name" value="HTH_TETR_2"/>
    <property type="match status" value="1"/>
</dbReference>
<dbReference type="InterPro" id="IPR036271">
    <property type="entry name" value="Tet_transcr_reg_TetR-rel_C_sf"/>
</dbReference>
<dbReference type="SUPFAM" id="SSF46689">
    <property type="entry name" value="Homeodomain-like"/>
    <property type="match status" value="1"/>
</dbReference>